<organism evidence="2 3">
    <name type="scientific">Caerostris darwini</name>
    <dbReference type="NCBI Taxonomy" id="1538125"/>
    <lineage>
        <taxon>Eukaryota</taxon>
        <taxon>Metazoa</taxon>
        <taxon>Ecdysozoa</taxon>
        <taxon>Arthropoda</taxon>
        <taxon>Chelicerata</taxon>
        <taxon>Arachnida</taxon>
        <taxon>Araneae</taxon>
        <taxon>Araneomorphae</taxon>
        <taxon>Entelegynae</taxon>
        <taxon>Araneoidea</taxon>
        <taxon>Araneidae</taxon>
        <taxon>Caerostris</taxon>
    </lineage>
</organism>
<dbReference type="AlphaFoldDB" id="A0AAV4UCM6"/>
<dbReference type="EMBL" id="BPLQ01011087">
    <property type="protein sequence ID" value="GIY55490.1"/>
    <property type="molecule type" value="Genomic_DNA"/>
</dbReference>
<proteinExistence type="predicted"/>
<protein>
    <recommendedName>
        <fullName evidence="4">Secreted protein</fullName>
    </recommendedName>
</protein>
<comment type="caution">
    <text evidence="2">The sequence shown here is derived from an EMBL/GenBank/DDBJ whole genome shotgun (WGS) entry which is preliminary data.</text>
</comment>
<evidence type="ECO:0008006" key="4">
    <source>
        <dbReference type="Google" id="ProtNLM"/>
    </source>
</evidence>
<feature type="signal peptide" evidence="1">
    <location>
        <begin position="1"/>
        <end position="18"/>
    </location>
</feature>
<name>A0AAV4UCM6_9ARAC</name>
<keyword evidence="3" id="KW-1185">Reference proteome</keyword>
<evidence type="ECO:0000256" key="1">
    <source>
        <dbReference type="SAM" id="SignalP"/>
    </source>
</evidence>
<reference evidence="2 3" key="1">
    <citation type="submission" date="2021-06" db="EMBL/GenBank/DDBJ databases">
        <title>Caerostris darwini draft genome.</title>
        <authorList>
            <person name="Kono N."/>
            <person name="Arakawa K."/>
        </authorList>
    </citation>
    <scope>NUCLEOTIDE SEQUENCE [LARGE SCALE GENOMIC DNA]</scope>
</reference>
<evidence type="ECO:0000313" key="3">
    <source>
        <dbReference type="Proteomes" id="UP001054837"/>
    </source>
</evidence>
<evidence type="ECO:0000313" key="2">
    <source>
        <dbReference type="EMBL" id="GIY55490.1"/>
    </source>
</evidence>
<feature type="chain" id="PRO_5043988609" description="Secreted protein" evidence="1">
    <location>
        <begin position="19"/>
        <end position="74"/>
    </location>
</feature>
<gene>
    <name evidence="2" type="ORF">CDAR_538211</name>
</gene>
<sequence length="74" mass="8325">MFQICRCWAHLLLGVVNQESGRNDGVICNKALQLGPKVMTDGSRSAECAGKIIKSQCLFKQTPPTKKKHIERRR</sequence>
<accession>A0AAV4UCM6</accession>
<keyword evidence="1" id="KW-0732">Signal</keyword>
<dbReference type="Proteomes" id="UP001054837">
    <property type="component" value="Unassembled WGS sequence"/>
</dbReference>